<evidence type="ECO:0000259" key="11">
    <source>
        <dbReference type="Pfam" id="PF23598"/>
    </source>
</evidence>
<evidence type="ECO:0000256" key="1">
    <source>
        <dbReference type="ARBA" id="ARBA00008894"/>
    </source>
</evidence>
<dbReference type="KEGG" id="bdi:100825848"/>
<feature type="region of interest" description="Disordered" evidence="7">
    <location>
        <begin position="135"/>
        <end position="158"/>
    </location>
</feature>
<accession>A0A0Q3HGT1</accession>
<dbReference type="GO" id="GO:0002758">
    <property type="term" value="P:innate immune response-activating signaling pathway"/>
    <property type="evidence" value="ECO:0007669"/>
    <property type="project" value="UniProtKB-ARBA"/>
</dbReference>
<keyword evidence="14" id="KW-1185">Reference proteome</keyword>
<name>A0A0Q3HGT1_BRADI</name>
<feature type="domain" description="NB-ARC" evidence="8">
    <location>
        <begin position="181"/>
        <end position="385"/>
    </location>
</feature>
<dbReference type="GeneID" id="100825848"/>
<dbReference type="Gene3D" id="1.20.5.4130">
    <property type="match status" value="1"/>
</dbReference>
<gene>
    <name evidence="13" type="primary">LOC100825848</name>
    <name evidence="12" type="ORF">BRADI_4g12684v3</name>
</gene>
<evidence type="ECO:0000259" key="10">
    <source>
        <dbReference type="Pfam" id="PF23559"/>
    </source>
</evidence>
<dbReference type="Pfam" id="PF18052">
    <property type="entry name" value="Rx_N"/>
    <property type="match status" value="1"/>
</dbReference>
<dbReference type="Pfam" id="PF23598">
    <property type="entry name" value="LRR_14"/>
    <property type="match status" value="1"/>
</dbReference>
<protein>
    <recommendedName>
        <fullName evidence="15">AAA+ ATPase domain-containing protein</fullName>
    </recommendedName>
</protein>
<feature type="domain" description="Disease resistance N-terminal" evidence="9">
    <location>
        <begin position="12"/>
        <end position="89"/>
    </location>
</feature>
<dbReference type="GO" id="GO:0009626">
    <property type="term" value="P:plant-type hypersensitive response"/>
    <property type="evidence" value="ECO:0007669"/>
    <property type="project" value="UniProtKB-ARBA"/>
</dbReference>
<dbReference type="PANTHER" id="PTHR23155">
    <property type="entry name" value="DISEASE RESISTANCE PROTEIN RP"/>
    <property type="match status" value="1"/>
</dbReference>
<dbReference type="FunFam" id="1.10.10.10:FF:000322">
    <property type="entry name" value="Probable disease resistance protein At1g63360"/>
    <property type="match status" value="1"/>
</dbReference>
<reference evidence="12 13" key="1">
    <citation type="journal article" date="2010" name="Nature">
        <title>Genome sequencing and analysis of the model grass Brachypodium distachyon.</title>
        <authorList>
            <consortium name="International Brachypodium Initiative"/>
        </authorList>
    </citation>
    <scope>NUCLEOTIDE SEQUENCE [LARGE SCALE GENOMIC DNA]</scope>
    <source>
        <strain evidence="12 13">Bd21</strain>
    </source>
</reference>
<proteinExistence type="inferred from homology"/>
<sequence length="969" mass="108985">MELAVGASEATIKSLLGKLGGLLAEEYALARGVRGDIQFINDELASMQAFLGNLSSNGNDGHDDQTKDWMKQVRDVSYDIEDCVDDFSNGIRPDHQGDDCMSTIYRFLYELWTIRRRRSIAAQIADLKERAKDVGERRSRYGVRDPEAGKKKSSLSGYSAAEHQEAARRLIGIKEPVGVKGHMNTLEDWIVDADNKNLGVLSIFGFGGVGKTTAALALYRKCGVQFTRRAVITVSHNTDPDVALREILTQVKTQMEVKKDQQINIISDIQHQAPRLLSRLCKISLCCGNQDEDGKPTHREHEAITKDLRKHLQDNRYLLLIDDVWSASTWQTILKCLPANDAGSRIIVTTRFEAVARTSLVGHHKIHTMNILSEVNAKELFENSLSESRFTQGSKAIQNDQVPPRVWGVCGGLPLPIVTMAGLVASNKQAKPQEWIEVCETLFPEKQVCRKPEEFMRIINYCYNVLPSDIKTCSLYLCIFPKGRWISRKRLIRRWIAEGFVSEKQGLSVEDVAEAYFNQLIERKIIRPVEHSSNGRVKSCQVHDMVLEYIISKAGEENFATVVGGQWSMPTQSNKVRRLSFHNSAKKDDGMNLSHVRSLTVFGSLNQQSLRSFKAGIVQVLDLQGCNDLKASQVVKDICEMTLLKYLSLRGTNVRMLPQDIKYLKYLETLDIRETEIQELPGHVCHLERIRNILGGDKKKRKTIKLPAEFKGAMKELHILSGVEIVQGSTAASDIQMLTRMTKLAIYKLHKNDEMFKDLLSSIQYLSGYALQNLVINDESSDFFDTLDSMSAPPTYLSALELSGKLLELPQWLPKLDKLIKLTLSGTALRADNLVLLSKLRSLFSLTFSVSTENNDADMAAILAKNKSDSGGEIFVPVEGFNNLKLLRIFVPLLPVLNFSKNCMPELERLELRFKRLEGLHGMDKLKKLHDVLLTVDHKAGEPTKMVLDDLKKSSLKQKYALTVNESHG</sequence>
<evidence type="ECO:0000313" key="13">
    <source>
        <dbReference type="EnsemblPlants" id="KQJ87635"/>
    </source>
</evidence>
<evidence type="ECO:0000256" key="6">
    <source>
        <dbReference type="ARBA" id="ARBA00023054"/>
    </source>
</evidence>
<dbReference type="Pfam" id="PF23559">
    <property type="entry name" value="WHD_DRP"/>
    <property type="match status" value="1"/>
</dbReference>
<evidence type="ECO:0000259" key="8">
    <source>
        <dbReference type="Pfam" id="PF00931"/>
    </source>
</evidence>
<dbReference type="STRING" id="15368.A0A0Q3HGT1"/>
<evidence type="ECO:0000259" key="9">
    <source>
        <dbReference type="Pfam" id="PF18052"/>
    </source>
</evidence>
<dbReference type="GO" id="GO:0098542">
    <property type="term" value="P:defense response to other organism"/>
    <property type="evidence" value="ECO:0000318"/>
    <property type="project" value="GO_Central"/>
</dbReference>
<dbReference type="InterPro" id="IPR036388">
    <property type="entry name" value="WH-like_DNA-bd_sf"/>
</dbReference>
<dbReference type="InterPro" id="IPR041118">
    <property type="entry name" value="Rx_N"/>
</dbReference>
<dbReference type="EMBL" id="CM000883">
    <property type="protein sequence ID" value="KQJ87635.1"/>
    <property type="molecule type" value="Genomic_DNA"/>
</dbReference>
<organism evidence="12">
    <name type="scientific">Brachypodium distachyon</name>
    <name type="common">Purple false brome</name>
    <name type="synonym">Trachynia distachya</name>
    <dbReference type="NCBI Taxonomy" id="15368"/>
    <lineage>
        <taxon>Eukaryota</taxon>
        <taxon>Viridiplantae</taxon>
        <taxon>Streptophyta</taxon>
        <taxon>Embryophyta</taxon>
        <taxon>Tracheophyta</taxon>
        <taxon>Spermatophyta</taxon>
        <taxon>Magnoliopsida</taxon>
        <taxon>Liliopsida</taxon>
        <taxon>Poales</taxon>
        <taxon>Poaceae</taxon>
        <taxon>BOP clade</taxon>
        <taxon>Pooideae</taxon>
        <taxon>Stipodae</taxon>
        <taxon>Brachypodieae</taxon>
        <taxon>Brachypodium</taxon>
    </lineage>
</organism>
<keyword evidence="2" id="KW-0433">Leucine-rich repeat</keyword>
<evidence type="ECO:0000256" key="7">
    <source>
        <dbReference type="SAM" id="MobiDB-lite"/>
    </source>
</evidence>
<dbReference type="SUPFAM" id="SSF52540">
    <property type="entry name" value="P-loop containing nucleoside triphosphate hydrolases"/>
    <property type="match status" value="1"/>
</dbReference>
<dbReference type="InterPro" id="IPR055414">
    <property type="entry name" value="LRR_R13L4/SHOC2-like"/>
</dbReference>
<dbReference type="InterPro" id="IPR027417">
    <property type="entry name" value="P-loop_NTPase"/>
</dbReference>
<dbReference type="InterPro" id="IPR032675">
    <property type="entry name" value="LRR_dom_sf"/>
</dbReference>
<dbReference type="ExpressionAtlas" id="A0A0Q3HGT1">
    <property type="expression patterns" value="baseline"/>
</dbReference>
<evidence type="ECO:0000256" key="3">
    <source>
        <dbReference type="ARBA" id="ARBA00022737"/>
    </source>
</evidence>
<dbReference type="Gene3D" id="1.10.8.430">
    <property type="entry name" value="Helical domain of apoptotic protease-activating factors"/>
    <property type="match status" value="1"/>
</dbReference>
<keyword evidence="6" id="KW-0175">Coiled coil</keyword>
<feature type="domain" description="Disease resistance protein winged helix" evidence="10">
    <location>
        <begin position="479"/>
        <end position="548"/>
    </location>
</feature>
<dbReference type="Proteomes" id="UP000008810">
    <property type="component" value="Chromosome 4"/>
</dbReference>
<dbReference type="Gene3D" id="1.10.10.10">
    <property type="entry name" value="Winged helix-like DNA-binding domain superfamily/Winged helix DNA-binding domain"/>
    <property type="match status" value="1"/>
</dbReference>
<evidence type="ECO:0000313" key="12">
    <source>
        <dbReference type="EMBL" id="KQJ87635.1"/>
    </source>
</evidence>
<comment type="similarity">
    <text evidence="1">Belongs to the disease resistance NB-LRR family.</text>
</comment>
<dbReference type="Gene3D" id="3.40.50.300">
    <property type="entry name" value="P-loop containing nucleotide triphosphate hydrolases"/>
    <property type="match status" value="1"/>
</dbReference>
<evidence type="ECO:0000313" key="14">
    <source>
        <dbReference type="Proteomes" id="UP000008810"/>
    </source>
</evidence>
<dbReference type="InterPro" id="IPR042197">
    <property type="entry name" value="Apaf_helical"/>
</dbReference>
<dbReference type="InterPro" id="IPR002182">
    <property type="entry name" value="NB-ARC"/>
</dbReference>
<dbReference type="PANTHER" id="PTHR23155:SF947">
    <property type="entry name" value="DISEASE RESISTANCE PROTEIN RPP13"/>
    <property type="match status" value="1"/>
</dbReference>
<dbReference type="GO" id="GO:0043531">
    <property type="term" value="F:ADP binding"/>
    <property type="evidence" value="ECO:0007669"/>
    <property type="project" value="InterPro"/>
</dbReference>
<dbReference type="InterPro" id="IPR038005">
    <property type="entry name" value="RX-like_CC"/>
</dbReference>
<dbReference type="PRINTS" id="PR00364">
    <property type="entry name" value="DISEASERSIST"/>
</dbReference>
<dbReference type="CDD" id="cd14798">
    <property type="entry name" value="RX-CC_like"/>
    <property type="match status" value="1"/>
</dbReference>
<dbReference type="SUPFAM" id="SSF52058">
    <property type="entry name" value="L domain-like"/>
    <property type="match status" value="1"/>
</dbReference>
<feature type="domain" description="Disease resistance R13L4/SHOC-2-like LRR" evidence="11">
    <location>
        <begin position="595"/>
        <end position="942"/>
    </location>
</feature>
<dbReference type="Pfam" id="PF00931">
    <property type="entry name" value="NB-ARC"/>
    <property type="match status" value="1"/>
</dbReference>
<feature type="compositionally biased region" description="Basic and acidic residues" evidence="7">
    <location>
        <begin position="135"/>
        <end position="150"/>
    </location>
</feature>
<evidence type="ECO:0000256" key="5">
    <source>
        <dbReference type="ARBA" id="ARBA00022821"/>
    </source>
</evidence>
<dbReference type="InterPro" id="IPR044974">
    <property type="entry name" value="Disease_R_plants"/>
</dbReference>
<dbReference type="RefSeq" id="XP_003575804.1">
    <property type="nucleotide sequence ID" value="XM_003575756.4"/>
</dbReference>
<dbReference type="AlphaFoldDB" id="A0A0Q3HGT1"/>
<reference evidence="12" key="2">
    <citation type="submission" date="2017-06" db="EMBL/GenBank/DDBJ databases">
        <title>WGS assembly of Brachypodium distachyon.</title>
        <authorList>
            <consortium name="The International Brachypodium Initiative"/>
            <person name="Lucas S."/>
            <person name="Harmon-Smith M."/>
            <person name="Lail K."/>
            <person name="Tice H."/>
            <person name="Grimwood J."/>
            <person name="Bruce D."/>
            <person name="Barry K."/>
            <person name="Shu S."/>
            <person name="Lindquist E."/>
            <person name="Wang M."/>
            <person name="Pitluck S."/>
            <person name="Vogel J.P."/>
            <person name="Garvin D.F."/>
            <person name="Mockler T.C."/>
            <person name="Schmutz J."/>
            <person name="Rokhsar D."/>
            <person name="Bevan M.W."/>
        </authorList>
    </citation>
    <scope>NUCLEOTIDE SEQUENCE</scope>
    <source>
        <strain evidence="12">Bd21</strain>
    </source>
</reference>
<dbReference type="Gramene" id="KQJ87635">
    <property type="protein sequence ID" value="KQJ87635"/>
    <property type="gene ID" value="BRADI_4g12684v3"/>
</dbReference>
<evidence type="ECO:0000256" key="4">
    <source>
        <dbReference type="ARBA" id="ARBA00022741"/>
    </source>
</evidence>
<dbReference type="EnsemblPlants" id="KQJ87635">
    <property type="protein sequence ID" value="KQJ87635"/>
    <property type="gene ID" value="BRADI_4g12684v3"/>
</dbReference>
<dbReference type="OrthoDB" id="6161812at2759"/>
<evidence type="ECO:0008006" key="15">
    <source>
        <dbReference type="Google" id="ProtNLM"/>
    </source>
</evidence>
<dbReference type="GO" id="GO:0042742">
    <property type="term" value="P:defense response to bacterium"/>
    <property type="evidence" value="ECO:0007669"/>
    <property type="project" value="UniProtKB-ARBA"/>
</dbReference>
<keyword evidence="3" id="KW-0677">Repeat</keyword>
<evidence type="ECO:0000256" key="2">
    <source>
        <dbReference type="ARBA" id="ARBA00022614"/>
    </source>
</evidence>
<keyword evidence="5" id="KW-0611">Plant defense</keyword>
<dbReference type="Gene3D" id="3.80.10.10">
    <property type="entry name" value="Ribonuclease Inhibitor"/>
    <property type="match status" value="1"/>
</dbReference>
<dbReference type="InterPro" id="IPR058922">
    <property type="entry name" value="WHD_DRP"/>
</dbReference>
<reference evidence="13" key="3">
    <citation type="submission" date="2018-08" db="UniProtKB">
        <authorList>
            <consortium name="EnsemblPlants"/>
        </authorList>
    </citation>
    <scope>IDENTIFICATION</scope>
    <source>
        <strain evidence="13">cv. Bd21</strain>
    </source>
</reference>
<keyword evidence="4" id="KW-0547">Nucleotide-binding</keyword>